<reference evidence="10 11" key="1">
    <citation type="submission" date="2019-02" db="EMBL/GenBank/DDBJ databases">
        <title>Deep-cultivation of Planctomycetes and their phenomic and genomic characterization uncovers novel biology.</title>
        <authorList>
            <person name="Wiegand S."/>
            <person name="Jogler M."/>
            <person name="Boedeker C."/>
            <person name="Pinto D."/>
            <person name="Vollmers J."/>
            <person name="Rivas-Marin E."/>
            <person name="Kohn T."/>
            <person name="Peeters S.H."/>
            <person name="Heuer A."/>
            <person name="Rast P."/>
            <person name="Oberbeckmann S."/>
            <person name="Bunk B."/>
            <person name="Jeske O."/>
            <person name="Meyerdierks A."/>
            <person name="Storesund J.E."/>
            <person name="Kallscheuer N."/>
            <person name="Luecker S."/>
            <person name="Lage O.M."/>
            <person name="Pohl T."/>
            <person name="Merkel B.J."/>
            <person name="Hornburger P."/>
            <person name="Mueller R.-W."/>
            <person name="Bruemmer F."/>
            <person name="Labrenz M."/>
            <person name="Spormann A.M."/>
            <person name="Op den Camp H."/>
            <person name="Overmann J."/>
            <person name="Amann R."/>
            <person name="Jetten M.S.M."/>
            <person name="Mascher T."/>
            <person name="Medema M.H."/>
            <person name="Devos D.P."/>
            <person name="Kaster A.-K."/>
            <person name="Ovreas L."/>
            <person name="Rohde M."/>
            <person name="Galperin M.Y."/>
            <person name="Jogler C."/>
        </authorList>
    </citation>
    <scope>NUCLEOTIDE SEQUENCE [LARGE SCALE GENOMIC DNA]</scope>
    <source>
        <strain evidence="10 11">Poly30</strain>
    </source>
</reference>
<keyword evidence="5 7" id="KW-1133">Transmembrane helix</keyword>
<evidence type="ECO:0000256" key="5">
    <source>
        <dbReference type="ARBA" id="ARBA00022989"/>
    </source>
</evidence>
<feature type="region of interest" description="Disordered" evidence="8">
    <location>
        <begin position="204"/>
        <end position="255"/>
    </location>
</feature>
<keyword evidence="6 7" id="KW-0472">Membrane</keyword>
<sequence length="255" mass="27451">MFLTEAQSTLSGFFSEFGYLAPFTILLLCGFGLPIPEEVTMLGSGFLLYQERVEAVPIIAVCFVATLMGDSIPYFLGRKFGRKALRVRSVRRALNPARIRAMERRFKKGGLKTVFACRFIPGLRLPAWFTAGTLGMPYGRFLAMDGLGALIMTPFFVLLGRASGEKIAELEASVENLTQILGFLVVSIAAVVAIHFLVTRWVPGSSRSSQGGPAAACENPPGAPPTAPGGPTEPRPKGPPQSDPPDSEFDDGDRP</sequence>
<dbReference type="Proteomes" id="UP000320390">
    <property type="component" value="Chromosome"/>
</dbReference>
<evidence type="ECO:0000313" key="10">
    <source>
        <dbReference type="EMBL" id="QDV08932.1"/>
    </source>
</evidence>
<dbReference type="AlphaFoldDB" id="A0A518EXW9"/>
<feature type="transmembrane region" description="Helical" evidence="7">
    <location>
        <begin position="12"/>
        <end position="35"/>
    </location>
</feature>
<keyword evidence="4 7" id="KW-0812">Transmembrane</keyword>
<dbReference type="InterPro" id="IPR032818">
    <property type="entry name" value="DedA-like"/>
</dbReference>
<organism evidence="10 11">
    <name type="scientific">Saltatorellus ferox</name>
    <dbReference type="NCBI Taxonomy" id="2528018"/>
    <lineage>
        <taxon>Bacteria</taxon>
        <taxon>Pseudomonadati</taxon>
        <taxon>Planctomycetota</taxon>
        <taxon>Planctomycetia</taxon>
        <taxon>Planctomycetia incertae sedis</taxon>
        <taxon>Saltatorellus</taxon>
    </lineage>
</organism>
<dbReference type="EMBL" id="CP036434">
    <property type="protein sequence ID" value="QDV08932.1"/>
    <property type="molecule type" value="Genomic_DNA"/>
</dbReference>
<feature type="compositionally biased region" description="Pro residues" evidence="8">
    <location>
        <begin position="221"/>
        <end position="243"/>
    </location>
</feature>
<evidence type="ECO:0000256" key="4">
    <source>
        <dbReference type="ARBA" id="ARBA00022692"/>
    </source>
</evidence>
<keyword evidence="3 7" id="KW-1003">Cell membrane</keyword>
<feature type="transmembrane region" description="Helical" evidence="7">
    <location>
        <begin position="55"/>
        <end position="76"/>
    </location>
</feature>
<dbReference type="Pfam" id="PF09335">
    <property type="entry name" value="VTT_dom"/>
    <property type="match status" value="1"/>
</dbReference>
<feature type="compositionally biased region" description="Acidic residues" evidence="8">
    <location>
        <begin position="245"/>
        <end position="255"/>
    </location>
</feature>
<evidence type="ECO:0000256" key="7">
    <source>
        <dbReference type="RuleBase" id="RU367016"/>
    </source>
</evidence>
<name>A0A518EXW9_9BACT</name>
<dbReference type="InterPro" id="IPR032816">
    <property type="entry name" value="VTT_dom"/>
</dbReference>
<evidence type="ECO:0000256" key="6">
    <source>
        <dbReference type="ARBA" id="ARBA00023136"/>
    </source>
</evidence>
<feature type="transmembrane region" description="Helical" evidence="7">
    <location>
        <begin position="109"/>
        <end position="129"/>
    </location>
</feature>
<comment type="similarity">
    <text evidence="2 7">Belongs to the DedA family.</text>
</comment>
<feature type="transmembrane region" description="Helical" evidence="7">
    <location>
        <begin position="141"/>
        <end position="159"/>
    </location>
</feature>
<evidence type="ECO:0000259" key="9">
    <source>
        <dbReference type="Pfam" id="PF09335"/>
    </source>
</evidence>
<feature type="transmembrane region" description="Helical" evidence="7">
    <location>
        <begin position="180"/>
        <end position="198"/>
    </location>
</feature>
<evidence type="ECO:0000256" key="3">
    <source>
        <dbReference type="ARBA" id="ARBA00022475"/>
    </source>
</evidence>
<dbReference type="PANTHER" id="PTHR30353:SF15">
    <property type="entry name" value="INNER MEMBRANE PROTEIN YABI"/>
    <property type="match status" value="1"/>
</dbReference>
<evidence type="ECO:0000256" key="1">
    <source>
        <dbReference type="ARBA" id="ARBA00004651"/>
    </source>
</evidence>
<proteinExistence type="inferred from homology"/>
<gene>
    <name evidence="10" type="primary">yabI</name>
    <name evidence="10" type="ORF">Poly30_44870</name>
</gene>
<keyword evidence="11" id="KW-1185">Reference proteome</keyword>
<accession>A0A518EXW9</accession>
<comment type="subcellular location">
    <subcellularLocation>
        <location evidence="1 7">Cell membrane</location>
        <topology evidence="1 7">Multi-pass membrane protein</topology>
    </subcellularLocation>
</comment>
<evidence type="ECO:0000313" key="11">
    <source>
        <dbReference type="Proteomes" id="UP000320390"/>
    </source>
</evidence>
<dbReference type="PANTHER" id="PTHR30353">
    <property type="entry name" value="INNER MEMBRANE PROTEIN DEDA-RELATED"/>
    <property type="match status" value="1"/>
</dbReference>
<evidence type="ECO:0000256" key="2">
    <source>
        <dbReference type="ARBA" id="ARBA00010792"/>
    </source>
</evidence>
<protein>
    <submittedName>
        <fullName evidence="10">Inner membrane protein YabI</fullName>
    </submittedName>
</protein>
<feature type="domain" description="VTT" evidence="9">
    <location>
        <begin position="35"/>
        <end position="161"/>
    </location>
</feature>
<dbReference type="GO" id="GO:0005886">
    <property type="term" value="C:plasma membrane"/>
    <property type="evidence" value="ECO:0007669"/>
    <property type="project" value="UniProtKB-SubCell"/>
</dbReference>
<evidence type="ECO:0000256" key="8">
    <source>
        <dbReference type="SAM" id="MobiDB-lite"/>
    </source>
</evidence>